<sequence length="476" mass="52343">MTTYTCLWLETAPQRKNTAPLLVQLTLEPHGYDGQAYWKRQEARTSAHQFKMVEDLAFAQDGGPQALLQRFAELRRTLADAGLQEVVAPDRVYSPASLRGQRPKTADECRMDLAALHTECGDFDAALALLQQCQGSRDAWYWHTAARRAHANRARANPGTAQADADWAAALAHAGFIIDSAAAQGGDVYRMHTGEKGSKGYHFGDGYASAPPQLATAAQTRAEYLLHMAGQPGEALAAIAISDSTSHGTRQIEEYRVTALLQLGRNAQAYQAHRTWQLDLPEVLADPGYQAFVAREEGEANAAERERLAALRFELASGQPATEADLALLRERFPQALEVSAAYRQWLTAPGQPHQLSVVDGEYRQDYTRFSVREALDKHAELLDWLGLHEHSSPGLAAEIRQAIADDGITPARMLPIVGDADVPDCFLLRTDGPDAGAVYFWSHDQCALFEHIVDNADQLFSWLRARAEAGNTFSL</sequence>
<dbReference type="RefSeq" id="WP_184864802.1">
    <property type="nucleotide sequence ID" value="NZ_JACHLK010000021.1"/>
</dbReference>
<protein>
    <submittedName>
        <fullName evidence="1">Uncharacterized protein</fullName>
    </submittedName>
</protein>
<comment type="caution">
    <text evidence="1">The sequence shown here is derived from an EMBL/GenBank/DDBJ whole genome shotgun (WGS) entry which is preliminary data.</text>
</comment>
<name>A0A7X0PKE3_9BURK</name>
<dbReference type="Proteomes" id="UP000575083">
    <property type="component" value="Unassembled WGS sequence"/>
</dbReference>
<proteinExistence type="predicted"/>
<evidence type="ECO:0000313" key="2">
    <source>
        <dbReference type="Proteomes" id="UP000575083"/>
    </source>
</evidence>
<gene>
    <name evidence="1" type="ORF">HNP48_006324</name>
</gene>
<accession>A0A7X0PKE3</accession>
<reference evidence="1 2" key="1">
    <citation type="submission" date="2020-08" db="EMBL/GenBank/DDBJ databases">
        <title>Functional genomics of gut bacteria from endangered species of beetles.</title>
        <authorList>
            <person name="Carlos-Shanley C."/>
        </authorList>
    </citation>
    <scope>NUCLEOTIDE SEQUENCE [LARGE SCALE GENOMIC DNA]</scope>
    <source>
        <strain evidence="1 2">S00198</strain>
    </source>
</reference>
<dbReference type="AlphaFoldDB" id="A0A7X0PKE3"/>
<dbReference type="EMBL" id="JACHLK010000021">
    <property type="protein sequence ID" value="MBB6563600.1"/>
    <property type="molecule type" value="Genomic_DNA"/>
</dbReference>
<keyword evidence="2" id="KW-1185">Reference proteome</keyword>
<organism evidence="1 2">
    <name type="scientific">Acidovorax soli</name>
    <dbReference type="NCBI Taxonomy" id="592050"/>
    <lineage>
        <taxon>Bacteria</taxon>
        <taxon>Pseudomonadati</taxon>
        <taxon>Pseudomonadota</taxon>
        <taxon>Betaproteobacteria</taxon>
        <taxon>Burkholderiales</taxon>
        <taxon>Comamonadaceae</taxon>
        <taxon>Acidovorax</taxon>
    </lineage>
</organism>
<evidence type="ECO:0000313" key="1">
    <source>
        <dbReference type="EMBL" id="MBB6563600.1"/>
    </source>
</evidence>